<sequence>MPDRRKEDYRRHGDQRRNYQKAYNSVKRASRRKVSKERRLQHEHAKKLVRYYRLPPPYRSKIASISRDEDPLWTSHMRRREDEVWDMWTDHRKSLMATHCDDWLSRYVADIHAAINKHVAHVRELQNASTVSDLELHAHRRFIAGLHQEMEIIQHGTDVYEASLLEEVFIFSGRGVRKAYFRRAYGF</sequence>
<evidence type="ECO:0000313" key="2">
    <source>
        <dbReference type="Proteomes" id="UP000814033"/>
    </source>
</evidence>
<evidence type="ECO:0000313" key="1">
    <source>
        <dbReference type="EMBL" id="KAI0038917.1"/>
    </source>
</evidence>
<name>A0ACB8R4V6_9AGAM</name>
<comment type="caution">
    <text evidence="1">The sequence shown here is derived from an EMBL/GenBank/DDBJ whole genome shotgun (WGS) entry which is preliminary data.</text>
</comment>
<proteinExistence type="predicted"/>
<dbReference type="Proteomes" id="UP000814033">
    <property type="component" value="Unassembled WGS sequence"/>
</dbReference>
<protein>
    <submittedName>
        <fullName evidence="1">Uncharacterized protein</fullName>
    </submittedName>
</protein>
<reference evidence="1" key="1">
    <citation type="submission" date="2021-02" db="EMBL/GenBank/DDBJ databases">
        <authorList>
            <consortium name="DOE Joint Genome Institute"/>
            <person name="Ahrendt S."/>
            <person name="Looney B.P."/>
            <person name="Miyauchi S."/>
            <person name="Morin E."/>
            <person name="Drula E."/>
            <person name="Courty P.E."/>
            <person name="Chicoki N."/>
            <person name="Fauchery L."/>
            <person name="Kohler A."/>
            <person name="Kuo A."/>
            <person name="Labutti K."/>
            <person name="Pangilinan J."/>
            <person name="Lipzen A."/>
            <person name="Riley R."/>
            <person name="Andreopoulos W."/>
            <person name="He G."/>
            <person name="Johnson J."/>
            <person name="Barry K.W."/>
            <person name="Grigoriev I.V."/>
            <person name="Nagy L."/>
            <person name="Hibbett D."/>
            <person name="Henrissat B."/>
            <person name="Matheny P.B."/>
            <person name="Labbe J."/>
            <person name="Martin F."/>
        </authorList>
    </citation>
    <scope>NUCLEOTIDE SEQUENCE</scope>
    <source>
        <strain evidence="1">FP105234-sp</strain>
    </source>
</reference>
<reference evidence="1" key="2">
    <citation type="journal article" date="2022" name="New Phytol.">
        <title>Evolutionary transition to the ectomycorrhizal habit in the genomes of a hyperdiverse lineage of mushroom-forming fungi.</title>
        <authorList>
            <person name="Looney B."/>
            <person name="Miyauchi S."/>
            <person name="Morin E."/>
            <person name="Drula E."/>
            <person name="Courty P.E."/>
            <person name="Kohler A."/>
            <person name="Kuo A."/>
            <person name="LaButti K."/>
            <person name="Pangilinan J."/>
            <person name="Lipzen A."/>
            <person name="Riley R."/>
            <person name="Andreopoulos W."/>
            <person name="He G."/>
            <person name="Johnson J."/>
            <person name="Nolan M."/>
            <person name="Tritt A."/>
            <person name="Barry K.W."/>
            <person name="Grigoriev I.V."/>
            <person name="Nagy L.G."/>
            <person name="Hibbett D."/>
            <person name="Henrissat B."/>
            <person name="Matheny P.B."/>
            <person name="Labbe J."/>
            <person name="Martin F.M."/>
        </authorList>
    </citation>
    <scope>NUCLEOTIDE SEQUENCE</scope>
    <source>
        <strain evidence="1">FP105234-sp</strain>
    </source>
</reference>
<keyword evidence="2" id="KW-1185">Reference proteome</keyword>
<organism evidence="1 2">
    <name type="scientific">Auriscalpium vulgare</name>
    <dbReference type="NCBI Taxonomy" id="40419"/>
    <lineage>
        <taxon>Eukaryota</taxon>
        <taxon>Fungi</taxon>
        <taxon>Dikarya</taxon>
        <taxon>Basidiomycota</taxon>
        <taxon>Agaricomycotina</taxon>
        <taxon>Agaricomycetes</taxon>
        <taxon>Russulales</taxon>
        <taxon>Auriscalpiaceae</taxon>
        <taxon>Auriscalpium</taxon>
    </lineage>
</organism>
<dbReference type="EMBL" id="MU276388">
    <property type="protein sequence ID" value="KAI0038917.1"/>
    <property type="molecule type" value="Genomic_DNA"/>
</dbReference>
<accession>A0ACB8R4V6</accession>
<gene>
    <name evidence="1" type="ORF">FA95DRAFT_1613007</name>
</gene>